<dbReference type="Pfam" id="PF05726">
    <property type="entry name" value="Pirin_C"/>
    <property type="match status" value="1"/>
</dbReference>
<evidence type="ECO:0000256" key="2">
    <source>
        <dbReference type="RuleBase" id="RU003457"/>
    </source>
</evidence>
<feature type="domain" description="Pirin C-terminal" evidence="5">
    <location>
        <begin position="262"/>
        <end position="362"/>
    </location>
</feature>
<evidence type="ECO:0000313" key="6">
    <source>
        <dbReference type="EMBL" id="KAK9826662.1"/>
    </source>
</evidence>
<dbReference type="CDD" id="cd02909">
    <property type="entry name" value="cupin_pirin_N"/>
    <property type="match status" value="1"/>
</dbReference>
<evidence type="ECO:0000256" key="3">
    <source>
        <dbReference type="SAM" id="Phobius"/>
    </source>
</evidence>
<dbReference type="InterPro" id="IPR003829">
    <property type="entry name" value="Pirin_N_dom"/>
</dbReference>
<dbReference type="PANTHER" id="PTHR13903">
    <property type="entry name" value="PIRIN-RELATED"/>
    <property type="match status" value="1"/>
</dbReference>
<dbReference type="AlphaFoldDB" id="A0AAW1QYW5"/>
<dbReference type="EMBL" id="JALJOS010000020">
    <property type="protein sequence ID" value="KAK9826662.1"/>
    <property type="molecule type" value="Genomic_DNA"/>
</dbReference>
<dbReference type="SUPFAM" id="SSF51182">
    <property type="entry name" value="RmlC-like cupins"/>
    <property type="match status" value="1"/>
</dbReference>
<sequence>MSQAFPVHTTRLTGPPPLVFLWLFTAGLTTLLLYGLLPAPSRSDEPAGTPANTELFARKLGVTSLSTPASRRPGVVPVVPLAAMPAVPGSLRQVTKVVQGTKQMEGAGTRICRTIGTPALRNLDPFLMLDELKCPADQASAGFPDHPHRGFETCSIMLSGEMEHYDSAGNHGIIGPGGVQWMTAGRGLVHSEMPHTKDGMMWGFQLWINLPAKDKMVKPRYQDYQADEIPSVRKDGATVRVMAGESWGTIGPIKLRNPGFLLDVTLQKGGRFVQPVPPEWTTFAYVCQGSGRLGSTDAKIEQTHVFGEGDHVEATSEAEDGMRFLLLAGRPIGEPIVQYGPFVMNTQQEIQQAFHDYQSGQLQSKDDNPWVE</sequence>
<comment type="similarity">
    <text evidence="1 2">Belongs to the pirin family.</text>
</comment>
<dbReference type="CDD" id="cd02247">
    <property type="entry name" value="cupin_pirin_C"/>
    <property type="match status" value="1"/>
</dbReference>
<evidence type="ECO:0000313" key="7">
    <source>
        <dbReference type="Proteomes" id="UP001438707"/>
    </source>
</evidence>
<name>A0AAW1QYW5_9CHLO</name>
<dbReference type="PANTHER" id="PTHR13903:SF8">
    <property type="entry name" value="PIRIN"/>
    <property type="match status" value="1"/>
</dbReference>
<dbReference type="Pfam" id="PF02678">
    <property type="entry name" value="Pirin"/>
    <property type="match status" value="1"/>
</dbReference>
<dbReference type="InterPro" id="IPR012093">
    <property type="entry name" value="Pirin"/>
</dbReference>
<evidence type="ECO:0008006" key="8">
    <source>
        <dbReference type="Google" id="ProtNLM"/>
    </source>
</evidence>
<dbReference type="Proteomes" id="UP001438707">
    <property type="component" value="Unassembled WGS sequence"/>
</dbReference>
<evidence type="ECO:0000259" key="4">
    <source>
        <dbReference type="Pfam" id="PF02678"/>
    </source>
</evidence>
<protein>
    <recommendedName>
        <fullName evidence="8">Pirin</fullName>
    </recommendedName>
</protein>
<accession>A0AAW1QYW5</accession>
<feature type="domain" description="Pirin N-terminal" evidence="4">
    <location>
        <begin position="110"/>
        <end position="208"/>
    </location>
</feature>
<dbReference type="Gene3D" id="2.60.120.10">
    <property type="entry name" value="Jelly Rolls"/>
    <property type="match status" value="2"/>
</dbReference>
<keyword evidence="3" id="KW-0812">Transmembrane</keyword>
<dbReference type="InterPro" id="IPR011051">
    <property type="entry name" value="RmlC_Cupin_sf"/>
</dbReference>
<evidence type="ECO:0000259" key="5">
    <source>
        <dbReference type="Pfam" id="PF05726"/>
    </source>
</evidence>
<dbReference type="InterPro" id="IPR008778">
    <property type="entry name" value="Pirin_C_dom"/>
</dbReference>
<gene>
    <name evidence="6" type="ORF">WJX74_008539</name>
</gene>
<keyword evidence="7" id="KW-1185">Reference proteome</keyword>
<comment type="caution">
    <text evidence="6">The sequence shown here is derived from an EMBL/GenBank/DDBJ whole genome shotgun (WGS) entry which is preliminary data.</text>
</comment>
<dbReference type="InterPro" id="IPR014710">
    <property type="entry name" value="RmlC-like_jellyroll"/>
</dbReference>
<feature type="transmembrane region" description="Helical" evidence="3">
    <location>
        <begin position="20"/>
        <end position="37"/>
    </location>
</feature>
<keyword evidence="3" id="KW-0472">Membrane</keyword>
<keyword evidence="3" id="KW-1133">Transmembrane helix</keyword>
<reference evidence="6 7" key="1">
    <citation type="journal article" date="2024" name="Nat. Commun.">
        <title>Phylogenomics reveals the evolutionary origins of lichenization in chlorophyte algae.</title>
        <authorList>
            <person name="Puginier C."/>
            <person name="Libourel C."/>
            <person name="Otte J."/>
            <person name="Skaloud P."/>
            <person name="Haon M."/>
            <person name="Grisel S."/>
            <person name="Petersen M."/>
            <person name="Berrin J.G."/>
            <person name="Delaux P.M."/>
            <person name="Dal Grande F."/>
            <person name="Keller J."/>
        </authorList>
    </citation>
    <scope>NUCLEOTIDE SEQUENCE [LARGE SCALE GENOMIC DNA]</scope>
    <source>
        <strain evidence="6 7">SAG 2145</strain>
    </source>
</reference>
<proteinExistence type="inferred from homology"/>
<evidence type="ECO:0000256" key="1">
    <source>
        <dbReference type="ARBA" id="ARBA00008416"/>
    </source>
</evidence>
<organism evidence="6 7">
    <name type="scientific">Apatococcus lobatus</name>
    <dbReference type="NCBI Taxonomy" id="904363"/>
    <lineage>
        <taxon>Eukaryota</taxon>
        <taxon>Viridiplantae</taxon>
        <taxon>Chlorophyta</taxon>
        <taxon>core chlorophytes</taxon>
        <taxon>Trebouxiophyceae</taxon>
        <taxon>Chlorellales</taxon>
        <taxon>Chlorellaceae</taxon>
        <taxon>Apatococcus</taxon>
    </lineage>
</organism>